<gene>
    <name evidence="1" type="ORF">QE417_001430</name>
</gene>
<dbReference type="EMBL" id="JAVLVU010000001">
    <property type="protein sequence ID" value="MDT3402358.1"/>
    <property type="molecule type" value="Genomic_DNA"/>
</dbReference>
<protein>
    <recommendedName>
        <fullName evidence="3">ABM domain-containing protein</fullName>
    </recommendedName>
</protein>
<evidence type="ECO:0008006" key="3">
    <source>
        <dbReference type="Google" id="ProtNLM"/>
    </source>
</evidence>
<keyword evidence="2" id="KW-1185">Reference proteome</keyword>
<dbReference type="Proteomes" id="UP001258315">
    <property type="component" value="Unassembled WGS sequence"/>
</dbReference>
<sequence>MSNQSIVRLNAAATVNPNDWEVFKQMVLETREIVANEGPEKVLTHECYYDPETFQCLIVEAYVNESAFLAHLELIKPLSEKYKVDWKIDRLELLGAYSSHFMKGMKQGVEAGRFFSYGQAVSK</sequence>
<proteinExistence type="predicted"/>
<evidence type="ECO:0000313" key="2">
    <source>
        <dbReference type="Proteomes" id="UP001258315"/>
    </source>
</evidence>
<accession>A0ABU3GRE4</accession>
<dbReference type="RefSeq" id="WP_311948755.1">
    <property type="nucleotide sequence ID" value="NZ_JAVLVU010000001.1"/>
</dbReference>
<comment type="caution">
    <text evidence="1">The sequence shown here is derived from an EMBL/GenBank/DDBJ whole genome shotgun (WGS) entry which is preliminary data.</text>
</comment>
<organism evidence="1 2">
    <name type="scientific">Mucilaginibacter terrae</name>
    <dbReference type="NCBI Taxonomy" id="1955052"/>
    <lineage>
        <taxon>Bacteria</taxon>
        <taxon>Pseudomonadati</taxon>
        <taxon>Bacteroidota</taxon>
        <taxon>Sphingobacteriia</taxon>
        <taxon>Sphingobacteriales</taxon>
        <taxon>Sphingobacteriaceae</taxon>
        <taxon>Mucilaginibacter</taxon>
    </lineage>
</organism>
<reference evidence="2" key="1">
    <citation type="submission" date="2023-07" db="EMBL/GenBank/DDBJ databases">
        <title>Functional and genomic diversity of the sorghum phyllosphere microbiome.</title>
        <authorList>
            <person name="Shade A."/>
        </authorList>
    </citation>
    <scope>NUCLEOTIDE SEQUENCE [LARGE SCALE GENOMIC DNA]</scope>
    <source>
        <strain evidence="2">SORGH_AS_0422</strain>
    </source>
</reference>
<name>A0ABU3GRE4_9SPHI</name>
<evidence type="ECO:0000313" key="1">
    <source>
        <dbReference type="EMBL" id="MDT3402358.1"/>
    </source>
</evidence>